<dbReference type="CDD" id="cd04301">
    <property type="entry name" value="NAT_SF"/>
    <property type="match status" value="1"/>
</dbReference>
<dbReference type="AlphaFoldDB" id="A0A1Y3CF65"/>
<dbReference type="GO" id="GO:0016747">
    <property type="term" value="F:acyltransferase activity, transferring groups other than amino-acyl groups"/>
    <property type="evidence" value="ECO:0007669"/>
    <property type="project" value="InterPro"/>
</dbReference>
<dbReference type="InterPro" id="IPR016181">
    <property type="entry name" value="Acyl_CoA_acyltransferase"/>
</dbReference>
<evidence type="ECO:0000313" key="4">
    <source>
        <dbReference type="EMBL" id="OTG64254.1"/>
    </source>
</evidence>
<comment type="caution">
    <text evidence="4">The sequence shown here is derived from an EMBL/GenBank/DDBJ whole genome shotgun (WGS) entry which is preliminary data.</text>
</comment>
<dbReference type="OrthoDB" id="5459937at2"/>
<keyword evidence="1 4" id="KW-0808">Transferase</keyword>
<dbReference type="Proteomes" id="UP000242765">
    <property type="component" value="Unassembled WGS sequence"/>
</dbReference>
<dbReference type="Pfam" id="PF00583">
    <property type="entry name" value="Acetyltransf_1"/>
    <property type="match status" value="1"/>
</dbReference>
<organism evidence="4 5">
    <name type="scientific">Acinetobacter silvestris</name>
    <dbReference type="NCBI Taxonomy" id="1977882"/>
    <lineage>
        <taxon>Bacteria</taxon>
        <taxon>Pseudomonadati</taxon>
        <taxon>Pseudomonadota</taxon>
        <taxon>Gammaproteobacteria</taxon>
        <taxon>Moraxellales</taxon>
        <taxon>Moraxellaceae</taxon>
        <taxon>Acinetobacter</taxon>
    </lineage>
</organism>
<dbReference type="PANTHER" id="PTHR43072:SF23">
    <property type="entry name" value="UPF0039 PROTEIN C11D3.02C"/>
    <property type="match status" value="1"/>
</dbReference>
<dbReference type="Gene3D" id="3.40.630.30">
    <property type="match status" value="1"/>
</dbReference>
<dbReference type="RefSeq" id="WP_086204236.1">
    <property type="nucleotide sequence ID" value="NZ_NEGB01000007.1"/>
</dbReference>
<gene>
    <name evidence="4" type="ORF">B9T28_12055</name>
</gene>
<evidence type="ECO:0000313" key="5">
    <source>
        <dbReference type="Proteomes" id="UP000242765"/>
    </source>
</evidence>
<dbReference type="PANTHER" id="PTHR43072">
    <property type="entry name" value="N-ACETYLTRANSFERASE"/>
    <property type="match status" value="1"/>
</dbReference>
<name>A0A1Y3CF65_9GAMM</name>
<keyword evidence="2" id="KW-0012">Acyltransferase</keyword>
<dbReference type="SUPFAM" id="SSF55729">
    <property type="entry name" value="Acyl-CoA N-acyltransferases (Nat)"/>
    <property type="match status" value="1"/>
</dbReference>
<dbReference type="PROSITE" id="PS51186">
    <property type="entry name" value="GNAT"/>
    <property type="match status" value="1"/>
</dbReference>
<keyword evidence="5" id="KW-1185">Reference proteome</keyword>
<protein>
    <submittedName>
        <fullName evidence="4">GNAT family N-acetyltransferase</fullName>
    </submittedName>
</protein>
<accession>A0A1Y3CF65</accession>
<dbReference type="EMBL" id="NEGB01000007">
    <property type="protein sequence ID" value="OTG64254.1"/>
    <property type="molecule type" value="Genomic_DNA"/>
</dbReference>
<evidence type="ECO:0000256" key="1">
    <source>
        <dbReference type="ARBA" id="ARBA00022679"/>
    </source>
</evidence>
<evidence type="ECO:0000256" key="2">
    <source>
        <dbReference type="ARBA" id="ARBA00023315"/>
    </source>
</evidence>
<dbReference type="InterPro" id="IPR000182">
    <property type="entry name" value="GNAT_dom"/>
</dbReference>
<sequence length="167" mass="19137">MDFLIRPAQIEDLPQILNIYNTEIINGTATWNHHPKTLADLKIWFEDLTTQQFPLYVAEEKSSHNIAGFADYSAFRSIHGFKQTVEHSVFIHPNFARQGLGKILMLQLIQHAKQHNIHVMVAAIDHANTGSILLHEKLGFKQTGYMPQVGQKFGQWRDLVLLQLILD</sequence>
<proteinExistence type="predicted"/>
<feature type="domain" description="N-acetyltransferase" evidence="3">
    <location>
        <begin position="3"/>
        <end position="167"/>
    </location>
</feature>
<dbReference type="STRING" id="1977882.B9T28_12055"/>
<evidence type="ECO:0000259" key="3">
    <source>
        <dbReference type="PROSITE" id="PS51186"/>
    </source>
</evidence>
<reference evidence="4 5" key="1">
    <citation type="submission" date="2017-04" db="EMBL/GenBank/DDBJ databases">
        <title>High diversity of culturable Acinetobacter species in natural soil and water ecosystems.</title>
        <authorList>
            <person name="Nemec A."/>
            <person name="Radolfova-Krizova L."/>
        </authorList>
    </citation>
    <scope>NUCLEOTIDE SEQUENCE [LARGE SCALE GENOMIC DNA]</scope>
    <source>
        <strain evidence="4 5">ANC 4999</strain>
    </source>
</reference>